<dbReference type="EMBL" id="JACHFH010000001">
    <property type="protein sequence ID" value="MBB5334961.1"/>
    <property type="molecule type" value="Genomic_DNA"/>
</dbReference>
<evidence type="ECO:0000313" key="4">
    <source>
        <dbReference type="EMBL" id="MBB5334961.1"/>
    </source>
</evidence>
<evidence type="ECO:0000313" key="5">
    <source>
        <dbReference type="Proteomes" id="UP000559117"/>
    </source>
</evidence>
<comment type="similarity">
    <text evidence="1">Belongs to the NAD(P)-dependent epimerase/dehydratase family. SDR39U1 subfamily.</text>
</comment>
<name>A0A840UB85_9FIRM</name>
<dbReference type="InterPro" id="IPR013549">
    <property type="entry name" value="DUF1731"/>
</dbReference>
<protein>
    <recommendedName>
        <fullName evidence="6">TIGR01777 family protein</fullName>
    </recommendedName>
</protein>
<organism evidence="4 5">
    <name type="scientific">Pectinatus brassicae</name>
    <dbReference type="NCBI Taxonomy" id="862415"/>
    <lineage>
        <taxon>Bacteria</taxon>
        <taxon>Bacillati</taxon>
        <taxon>Bacillota</taxon>
        <taxon>Negativicutes</taxon>
        <taxon>Selenomonadales</taxon>
        <taxon>Selenomonadaceae</taxon>
        <taxon>Pectinatus</taxon>
    </lineage>
</organism>
<proteinExistence type="inferred from homology"/>
<evidence type="ECO:0000256" key="1">
    <source>
        <dbReference type="ARBA" id="ARBA00009353"/>
    </source>
</evidence>
<evidence type="ECO:0000259" key="3">
    <source>
        <dbReference type="Pfam" id="PF08338"/>
    </source>
</evidence>
<dbReference type="InterPro" id="IPR036291">
    <property type="entry name" value="NAD(P)-bd_dom_sf"/>
</dbReference>
<feature type="domain" description="DUF1731" evidence="3">
    <location>
        <begin position="252"/>
        <end position="296"/>
    </location>
</feature>
<dbReference type="Proteomes" id="UP000559117">
    <property type="component" value="Unassembled WGS sequence"/>
</dbReference>
<dbReference type="Gene3D" id="3.40.50.720">
    <property type="entry name" value="NAD(P)-binding Rossmann-like Domain"/>
    <property type="match status" value="1"/>
</dbReference>
<reference evidence="4 5" key="1">
    <citation type="submission" date="2020-08" db="EMBL/GenBank/DDBJ databases">
        <title>Genomic Encyclopedia of Type Strains, Phase IV (KMG-IV): sequencing the most valuable type-strain genomes for metagenomic binning, comparative biology and taxonomic classification.</title>
        <authorList>
            <person name="Goeker M."/>
        </authorList>
    </citation>
    <scope>NUCLEOTIDE SEQUENCE [LARGE SCALE GENOMIC DNA]</scope>
    <source>
        <strain evidence="4 5">DSM 24661</strain>
    </source>
</reference>
<comment type="caution">
    <text evidence="4">The sequence shown here is derived from an EMBL/GenBank/DDBJ whole genome shotgun (WGS) entry which is preliminary data.</text>
</comment>
<evidence type="ECO:0000259" key="2">
    <source>
        <dbReference type="Pfam" id="PF01370"/>
    </source>
</evidence>
<gene>
    <name evidence="4" type="ORF">HNR32_000061</name>
</gene>
<dbReference type="PANTHER" id="PTHR11092">
    <property type="entry name" value="SUGAR NUCLEOTIDE EPIMERASE RELATED"/>
    <property type="match status" value="1"/>
</dbReference>
<dbReference type="Pfam" id="PF08338">
    <property type="entry name" value="DUF1731"/>
    <property type="match status" value="1"/>
</dbReference>
<evidence type="ECO:0008006" key="6">
    <source>
        <dbReference type="Google" id="ProtNLM"/>
    </source>
</evidence>
<feature type="domain" description="NAD-dependent epimerase/dehydratase" evidence="2">
    <location>
        <begin position="4"/>
        <end position="225"/>
    </location>
</feature>
<dbReference type="AlphaFoldDB" id="A0A840UB85"/>
<sequence length="304" mass="34192">MKNVLLTGGTGFVGKILAKYFRENGYNVMSLSSEDFKIGKSKIVDKEGLMVEDILATMDAVVNLAGSDVGKKWNEKVKQEIINSRIKTTRCIVQSIERNKNNEKNYPQILVSASAIGFYGYEPHEEQQTETTPKGYGFLAAVCEKWEEVANSAIPLGIRVVIFRMGIVLGPNGGVLQMMENPSRFKLSGIMGNGKQRISWINYKDVRRAFLLALEVSNMQGVYNLTSPNPVPLSVFMKNVAENFAVPSKIHMPKFLAHLLWGKIVEELLLVDQNAYPRRLLEEKFIFLFPDINSCMIDIYKLGD</sequence>
<dbReference type="InterPro" id="IPR001509">
    <property type="entry name" value="Epimerase_deHydtase"/>
</dbReference>
<keyword evidence="5" id="KW-1185">Reference proteome</keyword>
<dbReference type="NCBIfam" id="TIGR01777">
    <property type="entry name" value="yfcH"/>
    <property type="match status" value="1"/>
</dbReference>
<accession>A0A840UB85</accession>
<dbReference type="RefSeq" id="WP_183858794.1">
    <property type="nucleotide sequence ID" value="NZ_JACHFH010000001.1"/>
</dbReference>
<dbReference type="PANTHER" id="PTHR11092:SF0">
    <property type="entry name" value="EPIMERASE FAMILY PROTEIN SDR39U1"/>
    <property type="match status" value="1"/>
</dbReference>
<dbReference type="Pfam" id="PF01370">
    <property type="entry name" value="Epimerase"/>
    <property type="match status" value="1"/>
</dbReference>
<dbReference type="InterPro" id="IPR010099">
    <property type="entry name" value="SDR39U1"/>
</dbReference>
<dbReference type="SUPFAM" id="SSF51735">
    <property type="entry name" value="NAD(P)-binding Rossmann-fold domains"/>
    <property type="match status" value="1"/>
</dbReference>